<evidence type="ECO:0000313" key="2">
    <source>
        <dbReference type="Proteomes" id="UP000296049"/>
    </source>
</evidence>
<organism evidence="1 2">
    <name type="scientific">Anas platyrhynchos</name>
    <name type="common">Mallard</name>
    <name type="synonym">Anas boschas</name>
    <dbReference type="NCBI Taxonomy" id="8839"/>
    <lineage>
        <taxon>Eukaryota</taxon>
        <taxon>Metazoa</taxon>
        <taxon>Chordata</taxon>
        <taxon>Craniata</taxon>
        <taxon>Vertebrata</taxon>
        <taxon>Euteleostomi</taxon>
        <taxon>Archelosauria</taxon>
        <taxon>Archosauria</taxon>
        <taxon>Dinosauria</taxon>
        <taxon>Saurischia</taxon>
        <taxon>Theropoda</taxon>
        <taxon>Coelurosauria</taxon>
        <taxon>Aves</taxon>
        <taxon>Neognathae</taxon>
        <taxon>Galloanserae</taxon>
        <taxon>Anseriformes</taxon>
        <taxon>Anatidae</taxon>
        <taxon>Anatinae</taxon>
        <taxon>Anas</taxon>
    </lineage>
</organism>
<dbReference type="AlphaFoldDB" id="R0M5H3"/>
<dbReference type="Proteomes" id="UP000296049">
    <property type="component" value="Unassembled WGS sequence"/>
</dbReference>
<proteinExistence type="predicted"/>
<accession>R0M5H3</accession>
<reference evidence="2" key="1">
    <citation type="journal article" date="2013" name="Nat. Genet.">
        <title>The duck genome and transcriptome provide insight into an avian influenza virus reservoir species.</title>
        <authorList>
            <person name="Huang Y."/>
            <person name="Li Y."/>
            <person name="Burt D.W."/>
            <person name="Chen H."/>
            <person name="Zhang Y."/>
            <person name="Qian W."/>
            <person name="Kim H."/>
            <person name="Gan S."/>
            <person name="Zhao Y."/>
            <person name="Li J."/>
            <person name="Yi K."/>
            <person name="Feng H."/>
            <person name="Zhu P."/>
            <person name="Li B."/>
            <person name="Liu Q."/>
            <person name="Fairley S."/>
            <person name="Magor K.E."/>
            <person name="Du Z."/>
            <person name="Hu X."/>
            <person name="Goodman L."/>
            <person name="Tafer H."/>
            <person name="Vignal A."/>
            <person name="Lee T."/>
            <person name="Kim K.W."/>
            <person name="Sheng Z."/>
            <person name="An Y."/>
            <person name="Searle S."/>
            <person name="Herrero J."/>
            <person name="Groenen M.A."/>
            <person name="Crooijmans R.P."/>
            <person name="Faraut T."/>
            <person name="Cai Q."/>
            <person name="Webster R.G."/>
            <person name="Aldridge J.R."/>
            <person name="Warren W.C."/>
            <person name="Bartschat S."/>
            <person name="Kehr S."/>
            <person name="Marz M."/>
            <person name="Stadler P.F."/>
            <person name="Smith J."/>
            <person name="Kraus R.H."/>
            <person name="Zhao Y."/>
            <person name="Ren L."/>
            <person name="Fei J."/>
            <person name="Morisson M."/>
            <person name="Kaiser P."/>
            <person name="Griffin D.K."/>
            <person name="Rao M."/>
            <person name="Pitel F."/>
            <person name="Wang J."/>
            <person name="Li N."/>
        </authorList>
    </citation>
    <scope>NUCLEOTIDE SEQUENCE [LARGE SCALE GENOMIC DNA]</scope>
</reference>
<name>R0M5H3_ANAPL</name>
<dbReference type="EMBL" id="KB742489">
    <property type="protein sequence ID" value="EOB07863.1"/>
    <property type="molecule type" value="Genomic_DNA"/>
</dbReference>
<evidence type="ECO:0000313" key="1">
    <source>
        <dbReference type="EMBL" id="EOB07863.1"/>
    </source>
</evidence>
<keyword evidence="2" id="KW-1185">Reference proteome</keyword>
<sequence length="79" mass="8266">MPAAAELPSQPSLELCRFHWALREARALPSAAVTLSVAALLSPQAQGPGRTPGAWLLLAPSQGAEQLSPRGLTTLPLTR</sequence>
<gene>
    <name evidence="1" type="ORF">Anapl_01672</name>
</gene>
<protein>
    <submittedName>
        <fullName evidence="1">Uncharacterized protein</fullName>
    </submittedName>
</protein>